<feature type="compositionally biased region" description="Basic and acidic residues" evidence="1">
    <location>
        <begin position="51"/>
        <end position="66"/>
    </location>
</feature>
<feature type="compositionally biased region" description="Basic residues" evidence="1">
    <location>
        <begin position="24"/>
        <end position="37"/>
    </location>
</feature>
<dbReference type="EMBL" id="JAWQEG010004299">
    <property type="protein sequence ID" value="KAK3862195.1"/>
    <property type="molecule type" value="Genomic_DNA"/>
</dbReference>
<reference evidence="2" key="1">
    <citation type="submission" date="2023-10" db="EMBL/GenBank/DDBJ databases">
        <title>Genome assemblies of two species of porcelain crab, Petrolisthes cinctipes and Petrolisthes manimaculis (Anomura: Porcellanidae).</title>
        <authorList>
            <person name="Angst P."/>
        </authorList>
    </citation>
    <scope>NUCLEOTIDE SEQUENCE</scope>
    <source>
        <strain evidence="2">PB745_01</strain>
        <tissue evidence="2">Gill</tissue>
    </source>
</reference>
<comment type="caution">
    <text evidence="2">The sequence shown here is derived from an EMBL/GenBank/DDBJ whole genome shotgun (WGS) entry which is preliminary data.</text>
</comment>
<sequence length="98" mass="11927">MEKRKEGRGKSSKYGGRKEGKGKSSNHGRRKEGRKRKEQQAWRKEGRKRKEQQAYRKEGRKEEQRVYRTRNRKPRDWKDKQKDSLEMRRRGLGNEAPK</sequence>
<evidence type="ECO:0000313" key="2">
    <source>
        <dbReference type="EMBL" id="KAK3862195.1"/>
    </source>
</evidence>
<name>A0AAE1K452_PETCI</name>
<dbReference type="AlphaFoldDB" id="A0AAE1K452"/>
<organism evidence="2 3">
    <name type="scientific">Petrolisthes cinctipes</name>
    <name type="common">Flat porcelain crab</name>
    <dbReference type="NCBI Taxonomy" id="88211"/>
    <lineage>
        <taxon>Eukaryota</taxon>
        <taxon>Metazoa</taxon>
        <taxon>Ecdysozoa</taxon>
        <taxon>Arthropoda</taxon>
        <taxon>Crustacea</taxon>
        <taxon>Multicrustacea</taxon>
        <taxon>Malacostraca</taxon>
        <taxon>Eumalacostraca</taxon>
        <taxon>Eucarida</taxon>
        <taxon>Decapoda</taxon>
        <taxon>Pleocyemata</taxon>
        <taxon>Anomura</taxon>
        <taxon>Galatheoidea</taxon>
        <taxon>Porcellanidae</taxon>
        <taxon>Petrolisthes</taxon>
    </lineage>
</organism>
<evidence type="ECO:0000256" key="1">
    <source>
        <dbReference type="SAM" id="MobiDB-lite"/>
    </source>
</evidence>
<accession>A0AAE1K452</accession>
<evidence type="ECO:0000313" key="3">
    <source>
        <dbReference type="Proteomes" id="UP001286313"/>
    </source>
</evidence>
<gene>
    <name evidence="2" type="ORF">Pcinc_031918</name>
</gene>
<keyword evidence="3" id="KW-1185">Reference proteome</keyword>
<proteinExistence type="predicted"/>
<feature type="region of interest" description="Disordered" evidence="1">
    <location>
        <begin position="1"/>
        <end position="98"/>
    </location>
</feature>
<protein>
    <submittedName>
        <fullName evidence="2">Uncharacterized protein</fullName>
    </submittedName>
</protein>
<feature type="compositionally biased region" description="Basic and acidic residues" evidence="1">
    <location>
        <begin position="74"/>
        <end position="89"/>
    </location>
</feature>
<dbReference type="Proteomes" id="UP001286313">
    <property type="component" value="Unassembled WGS sequence"/>
</dbReference>